<comment type="caution">
    <text evidence="2">The sequence shown here is derived from an EMBL/GenBank/DDBJ whole genome shotgun (WGS) entry which is preliminary data.</text>
</comment>
<evidence type="ECO:0000313" key="2">
    <source>
        <dbReference type="EMBL" id="CAE8583619.1"/>
    </source>
</evidence>
<organism evidence="2 3">
    <name type="scientific">Polarella glacialis</name>
    <name type="common">Dinoflagellate</name>
    <dbReference type="NCBI Taxonomy" id="89957"/>
    <lineage>
        <taxon>Eukaryota</taxon>
        <taxon>Sar</taxon>
        <taxon>Alveolata</taxon>
        <taxon>Dinophyceae</taxon>
        <taxon>Suessiales</taxon>
        <taxon>Suessiaceae</taxon>
        <taxon>Polarella</taxon>
    </lineage>
</organism>
<accession>A0A813D585</accession>
<keyword evidence="3" id="KW-1185">Reference proteome</keyword>
<evidence type="ECO:0000256" key="1">
    <source>
        <dbReference type="SAM" id="MobiDB-lite"/>
    </source>
</evidence>
<name>A0A813D585_POLGL</name>
<dbReference type="Gene3D" id="2.40.50.140">
    <property type="entry name" value="Nucleic acid-binding proteins"/>
    <property type="match status" value="1"/>
</dbReference>
<sequence length="144" mass="15576">VNHPVTFELYYIPQQPEKPRARAVRVKETKPGEPTVRISQAAPVAALPSAKRGPAAPPPAAMAAPAAAGKPVTVEGRVRSYSSKDGYGFVAAKAPCAPGGADFWFPRKEVYEPHAHKMREGVLVVFEPIKWPDGKTQARNVRLL</sequence>
<proteinExistence type="predicted"/>
<reference evidence="2" key="1">
    <citation type="submission" date="2021-02" db="EMBL/GenBank/DDBJ databases">
        <authorList>
            <person name="Dougan E. K."/>
            <person name="Rhodes N."/>
            <person name="Thang M."/>
            <person name="Chan C."/>
        </authorList>
    </citation>
    <scope>NUCLEOTIDE SEQUENCE</scope>
</reference>
<dbReference type="InterPro" id="IPR012340">
    <property type="entry name" value="NA-bd_OB-fold"/>
</dbReference>
<feature type="region of interest" description="Disordered" evidence="1">
    <location>
        <begin position="21"/>
        <end position="69"/>
    </location>
</feature>
<evidence type="ECO:0000313" key="3">
    <source>
        <dbReference type="Proteomes" id="UP000654075"/>
    </source>
</evidence>
<gene>
    <name evidence="2" type="ORF">PGLA1383_LOCUS2576</name>
</gene>
<dbReference type="AlphaFoldDB" id="A0A813D585"/>
<evidence type="ECO:0008006" key="4">
    <source>
        <dbReference type="Google" id="ProtNLM"/>
    </source>
</evidence>
<feature type="non-terminal residue" evidence="2">
    <location>
        <position position="144"/>
    </location>
</feature>
<dbReference type="SUPFAM" id="SSF50249">
    <property type="entry name" value="Nucleic acid-binding proteins"/>
    <property type="match status" value="1"/>
</dbReference>
<protein>
    <recommendedName>
        <fullName evidence="4">CSD domain-containing protein</fullName>
    </recommendedName>
</protein>
<dbReference type="Proteomes" id="UP000654075">
    <property type="component" value="Unassembled WGS sequence"/>
</dbReference>
<feature type="compositionally biased region" description="Basic and acidic residues" evidence="1">
    <location>
        <begin position="21"/>
        <end position="31"/>
    </location>
</feature>
<dbReference type="EMBL" id="CAJNNV010000814">
    <property type="protein sequence ID" value="CAE8583619.1"/>
    <property type="molecule type" value="Genomic_DNA"/>
</dbReference>